<comment type="caution">
    <text evidence="1">The sequence shown here is derived from an EMBL/GenBank/DDBJ whole genome shotgun (WGS) entry which is preliminary data.</text>
</comment>
<dbReference type="EMBL" id="JBHSKP010000015">
    <property type="protein sequence ID" value="MFC5154477.1"/>
    <property type="molecule type" value="Genomic_DNA"/>
</dbReference>
<proteinExistence type="predicted"/>
<name>A0ABW0ALP2_9ACTN</name>
<organism evidence="1 2">
    <name type="scientific">Streptomyces amakusaensis</name>
    <dbReference type="NCBI Taxonomy" id="67271"/>
    <lineage>
        <taxon>Bacteria</taxon>
        <taxon>Bacillati</taxon>
        <taxon>Actinomycetota</taxon>
        <taxon>Actinomycetes</taxon>
        <taxon>Kitasatosporales</taxon>
        <taxon>Streptomycetaceae</taxon>
        <taxon>Streptomyces</taxon>
    </lineage>
</organism>
<reference evidence="2" key="1">
    <citation type="journal article" date="2019" name="Int. J. Syst. Evol. Microbiol.">
        <title>The Global Catalogue of Microorganisms (GCM) 10K type strain sequencing project: providing services to taxonomists for standard genome sequencing and annotation.</title>
        <authorList>
            <consortium name="The Broad Institute Genomics Platform"/>
            <consortium name="The Broad Institute Genome Sequencing Center for Infectious Disease"/>
            <person name="Wu L."/>
            <person name="Ma J."/>
        </authorList>
    </citation>
    <scope>NUCLEOTIDE SEQUENCE [LARGE SCALE GENOMIC DNA]</scope>
    <source>
        <strain evidence="2">PCU 266</strain>
    </source>
</reference>
<protein>
    <submittedName>
        <fullName evidence="1">Uncharacterized protein</fullName>
    </submittedName>
</protein>
<sequence length="71" mass="7716">MKALRKIGDALLNKLVPETEAHALTCTSGACPVRKESRCSGGLKQERCCYQAYGSACPRPYCEPWHTVGAC</sequence>
<accession>A0ABW0ALP2</accession>
<evidence type="ECO:0000313" key="1">
    <source>
        <dbReference type="EMBL" id="MFC5154477.1"/>
    </source>
</evidence>
<evidence type="ECO:0000313" key="2">
    <source>
        <dbReference type="Proteomes" id="UP001596160"/>
    </source>
</evidence>
<dbReference type="PROSITE" id="PS51257">
    <property type="entry name" value="PROKAR_LIPOPROTEIN"/>
    <property type="match status" value="1"/>
</dbReference>
<dbReference type="RefSeq" id="WP_344481778.1">
    <property type="nucleotide sequence ID" value="NZ_BAAASB010000016.1"/>
</dbReference>
<keyword evidence="2" id="KW-1185">Reference proteome</keyword>
<dbReference type="Proteomes" id="UP001596160">
    <property type="component" value="Unassembled WGS sequence"/>
</dbReference>
<gene>
    <name evidence="1" type="ORF">ACFPRH_22310</name>
</gene>